<keyword evidence="2" id="KW-0732">Signal</keyword>
<proteinExistence type="predicted"/>
<feature type="region of interest" description="Disordered" evidence="1">
    <location>
        <begin position="196"/>
        <end position="228"/>
    </location>
</feature>
<accession>A0A8K0UNR4</accession>
<dbReference type="SUPFAM" id="SSF52317">
    <property type="entry name" value="Class I glutamine amidotransferase-like"/>
    <property type="match status" value="1"/>
</dbReference>
<evidence type="ECO:0000259" key="3">
    <source>
        <dbReference type="Pfam" id="PF06283"/>
    </source>
</evidence>
<dbReference type="InterPro" id="IPR029062">
    <property type="entry name" value="Class_I_gatase-like"/>
</dbReference>
<keyword evidence="5" id="KW-1185">Reference proteome</keyword>
<dbReference type="PANTHER" id="PTHR40469">
    <property type="entry name" value="SECRETED GLYCOSYL HYDROLASE"/>
    <property type="match status" value="1"/>
</dbReference>
<feature type="region of interest" description="Disordered" evidence="1">
    <location>
        <begin position="272"/>
        <end position="306"/>
    </location>
</feature>
<dbReference type="Proteomes" id="UP000813824">
    <property type="component" value="Unassembled WGS sequence"/>
</dbReference>
<reference evidence="4" key="1">
    <citation type="journal article" date="2021" name="New Phytol.">
        <title>Evolutionary innovations through gain and loss of genes in the ectomycorrhizal Boletales.</title>
        <authorList>
            <person name="Wu G."/>
            <person name="Miyauchi S."/>
            <person name="Morin E."/>
            <person name="Kuo A."/>
            <person name="Drula E."/>
            <person name="Varga T."/>
            <person name="Kohler A."/>
            <person name="Feng B."/>
            <person name="Cao Y."/>
            <person name="Lipzen A."/>
            <person name="Daum C."/>
            <person name="Hundley H."/>
            <person name="Pangilinan J."/>
            <person name="Johnson J."/>
            <person name="Barry K."/>
            <person name="LaButti K."/>
            <person name="Ng V."/>
            <person name="Ahrendt S."/>
            <person name="Min B."/>
            <person name="Choi I.G."/>
            <person name="Park H."/>
            <person name="Plett J.M."/>
            <person name="Magnuson J."/>
            <person name="Spatafora J.W."/>
            <person name="Nagy L.G."/>
            <person name="Henrissat B."/>
            <person name="Grigoriev I.V."/>
            <person name="Yang Z.L."/>
            <person name="Xu J."/>
            <person name="Martin F.M."/>
        </authorList>
    </citation>
    <scope>NUCLEOTIDE SEQUENCE</scope>
    <source>
        <strain evidence="4">KKN 215</strain>
    </source>
</reference>
<protein>
    <submittedName>
        <fullName evidence="4">Trehalose utilization-domain-containing protein</fullName>
    </submittedName>
</protein>
<dbReference type="Gene3D" id="3.40.50.880">
    <property type="match status" value="1"/>
</dbReference>
<name>A0A8K0UNR4_9AGAR</name>
<dbReference type="OrthoDB" id="3482285at2759"/>
<feature type="signal peptide" evidence="2">
    <location>
        <begin position="1"/>
        <end position="27"/>
    </location>
</feature>
<evidence type="ECO:0000256" key="1">
    <source>
        <dbReference type="SAM" id="MobiDB-lite"/>
    </source>
</evidence>
<sequence>MHWLRWKFYDALSIVTFSAVVLPAVTAQRMPATAQALIFSATLEFRHDSIPTAIQAMKDAGDKYNVQFDDTEDQAWFKDGRINKYDTLVFLDNTGEVLDDAAQTAFQNYINSGGNFVGIHAASDCLRNSTFFANELGAHFDYHPQITNATIDVVDPSHPSTSMLPEQWQVFDEIYNFKSDPRSIGAVVLLSADESSYSDPGPRRYDQGNPHPIAWYQDHGAGSSSQDTAGRSWYTSLGHTNETWQNPLYIAHVLGGISWVLQSNTTSFTNPAAAIGSGPATNSTNGNNNGGTTTTTEGAPGPTNTPSAGLRVAANIGSPRWILLPIIIAIAIMVG</sequence>
<comment type="caution">
    <text evidence="4">The sequence shown here is derived from an EMBL/GenBank/DDBJ whole genome shotgun (WGS) entry which is preliminary data.</text>
</comment>
<feature type="domain" description="ThuA-like" evidence="3">
    <location>
        <begin position="36"/>
        <end position="260"/>
    </location>
</feature>
<evidence type="ECO:0000313" key="4">
    <source>
        <dbReference type="EMBL" id="KAH8100133.1"/>
    </source>
</evidence>
<dbReference type="Pfam" id="PF06283">
    <property type="entry name" value="ThuA"/>
    <property type="match status" value="1"/>
</dbReference>
<evidence type="ECO:0000313" key="5">
    <source>
        <dbReference type="Proteomes" id="UP000813824"/>
    </source>
</evidence>
<dbReference type="AlphaFoldDB" id="A0A8K0UNR4"/>
<dbReference type="PANTHER" id="PTHR40469:SF2">
    <property type="entry name" value="GALACTOSE-BINDING DOMAIN-LIKE SUPERFAMILY PROTEIN"/>
    <property type="match status" value="1"/>
</dbReference>
<evidence type="ECO:0000256" key="2">
    <source>
        <dbReference type="SAM" id="SignalP"/>
    </source>
</evidence>
<organism evidence="4 5">
    <name type="scientific">Cristinia sonorae</name>
    <dbReference type="NCBI Taxonomy" id="1940300"/>
    <lineage>
        <taxon>Eukaryota</taxon>
        <taxon>Fungi</taxon>
        <taxon>Dikarya</taxon>
        <taxon>Basidiomycota</taxon>
        <taxon>Agaricomycotina</taxon>
        <taxon>Agaricomycetes</taxon>
        <taxon>Agaricomycetidae</taxon>
        <taxon>Agaricales</taxon>
        <taxon>Pleurotineae</taxon>
        <taxon>Stephanosporaceae</taxon>
        <taxon>Cristinia</taxon>
    </lineage>
</organism>
<feature type="compositionally biased region" description="Low complexity" evidence="1">
    <location>
        <begin position="276"/>
        <end position="306"/>
    </location>
</feature>
<feature type="chain" id="PRO_5035451252" evidence="2">
    <location>
        <begin position="28"/>
        <end position="335"/>
    </location>
</feature>
<dbReference type="InterPro" id="IPR029010">
    <property type="entry name" value="ThuA-like"/>
</dbReference>
<gene>
    <name evidence="4" type="ORF">BXZ70DRAFT_1008639</name>
</gene>
<dbReference type="EMBL" id="JAEVFJ010000017">
    <property type="protein sequence ID" value="KAH8100133.1"/>
    <property type="molecule type" value="Genomic_DNA"/>
</dbReference>